<dbReference type="STRING" id="192814.GCA_900166575_02405"/>
<dbReference type="SUPFAM" id="SSF46689">
    <property type="entry name" value="Homeodomain-like"/>
    <property type="match status" value="1"/>
</dbReference>
<dbReference type="RefSeq" id="WP_135327464.1">
    <property type="nucleotide sequence ID" value="NZ_SRJC01000001.1"/>
</dbReference>
<accession>A0A4Z0H651</accession>
<name>A0A4Z0H651_9BACI</name>
<organism evidence="2 3">
    <name type="scientific">Halobacillus salinus</name>
    <dbReference type="NCBI Taxonomy" id="192814"/>
    <lineage>
        <taxon>Bacteria</taxon>
        <taxon>Bacillati</taxon>
        <taxon>Bacillota</taxon>
        <taxon>Bacilli</taxon>
        <taxon>Bacillales</taxon>
        <taxon>Bacillaceae</taxon>
        <taxon>Halobacillus</taxon>
    </lineage>
</organism>
<dbReference type="Pfam" id="PF13556">
    <property type="entry name" value="HTH_30"/>
    <property type="match status" value="1"/>
</dbReference>
<dbReference type="InterPro" id="IPR009057">
    <property type="entry name" value="Homeodomain-like_sf"/>
</dbReference>
<evidence type="ECO:0000313" key="2">
    <source>
        <dbReference type="EMBL" id="TGB05314.1"/>
    </source>
</evidence>
<sequence>MISQLQTIYPSLLLLNPDECAHPENYYWFQTEENESIAILKEEVDDKDNKLLSLFLSPIHLDYLWGTERERTWYYYVKGKSDVYPEKRPLHYRFVFFHISELPIQKESFHEAFQSLFPERMPIFFEDDHNGFIIEEFLSPDQESISFHEMIDVIMSDFYTKIRFYISDMSSSIEEAPELFEWASYNMEIAAKYRVSHVASHKDTLPYVYIDALPASHKKQIQRRMVQEVGDESDLLHTIKVFLESGSNATLAAKRLYMHRNSLQYRVDKFIEKTGFDVKRFDEAMMVYLALLQLEDRQAE</sequence>
<dbReference type="InterPro" id="IPR042070">
    <property type="entry name" value="PucR_C-HTH_sf"/>
</dbReference>
<dbReference type="PANTHER" id="PTHR33744">
    <property type="entry name" value="CARBOHYDRATE DIACID REGULATOR"/>
    <property type="match status" value="1"/>
</dbReference>
<feature type="domain" description="PucR C-terminal helix-turn-helix" evidence="1">
    <location>
        <begin position="235"/>
        <end position="292"/>
    </location>
</feature>
<protein>
    <recommendedName>
        <fullName evidence="1">PucR C-terminal helix-turn-helix domain-containing protein</fullName>
    </recommendedName>
</protein>
<dbReference type="Proteomes" id="UP000297982">
    <property type="component" value="Unassembled WGS sequence"/>
</dbReference>
<comment type="caution">
    <text evidence="2">The sequence shown here is derived from an EMBL/GenBank/DDBJ whole genome shotgun (WGS) entry which is preliminary data.</text>
</comment>
<dbReference type="Gene3D" id="1.10.10.2840">
    <property type="entry name" value="PucR C-terminal helix-turn-helix domain"/>
    <property type="match status" value="1"/>
</dbReference>
<dbReference type="InterPro" id="IPR051448">
    <property type="entry name" value="CdaR-like_regulators"/>
</dbReference>
<evidence type="ECO:0000313" key="3">
    <source>
        <dbReference type="Proteomes" id="UP000297982"/>
    </source>
</evidence>
<dbReference type="EMBL" id="SRJC01000001">
    <property type="protein sequence ID" value="TGB05314.1"/>
    <property type="molecule type" value="Genomic_DNA"/>
</dbReference>
<dbReference type="AlphaFoldDB" id="A0A4Z0H651"/>
<gene>
    <name evidence="2" type="ORF">E4663_10090</name>
</gene>
<keyword evidence="3" id="KW-1185">Reference proteome</keyword>
<dbReference type="InterPro" id="IPR025736">
    <property type="entry name" value="PucR_C-HTH_dom"/>
</dbReference>
<proteinExistence type="predicted"/>
<dbReference type="PANTHER" id="PTHR33744:SF15">
    <property type="entry name" value="CARBOHYDRATE DIACID REGULATOR"/>
    <property type="match status" value="1"/>
</dbReference>
<evidence type="ECO:0000259" key="1">
    <source>
        <dbReference type="Pfam" id="PF13556"/>
    </source>
</evidence>
<reference evidence="2 3" key="1">
    <citation type="journal article" date="2003" name="Int. J. Syst. Evol. Microbiol.">
        <title>Halobacillus salinus sp. nov., isolated from a salt lake on the coast of the East Sea in Korea.</title>
        <authorList>
            <person name="Yoon J.H."/>
            <person name="Kang K.H."/>
            <person name="Park Y.H."/>
        </authorList>
    </citation>
    <scope>NUCLEOTIDE SEQUENCE [LARGE SCALE GENOMIC DNA]</scope>
    <source>
        <strain evidence="2 3">HSL-3</strain>
    </source>
</reference>